<keyword evidence="5" id="KW-0732">Signal</keyword>
<evidence type="ECO:0000259" key="6">
    <source>
        <dbReference type="PROSITE" id="PS51007"/>
    </source>
</evidence>
<proteinExistence type="predicted"/>
<dbReference type="InterPro" id="IPR009056">
    <property type="entry name" value="Cyt_c-like_dom"/>
</dbReference>
<keyword evidence="1 4" id="KW-0349">Heme</keyword>
<dbReference type="InterPro" id="IPR036909">
    <property type="entry name" value="Cyt_c-like_dom_sf"/>
</dbReference>
<evidence type="ECO:0000256" key="2">
    <source>
        <dbReference type="ARBA" id="ARBA00022723"/>
    </source>
</evidence>
<evidence type="ECO:0000256" key="3">
    <source>
        <dbReference type="ARBA" id="ARBA00023004"/>
    </source>
</evidence>
<keyword evidence="8" id="KW-1185">Reference proteome</keyword>
<dbReference type="EMBL" id="JBHMEY010000060">
    <property type="protein sequence ID" value="MFB9097646.1"/>
    <property type="molecule type" value="Genomic_DNA"/>
</dbReference>
<feature type="signal peptide" evidence="5">
    <location>
        <begin position="1"/>
        <end position="22"/>
    </location>
</feature>
<dbReference type="InterPro" id="IPR051459">
    <property type="entry name" value="Cytochrome_c-type_DH"/>
</dbReference>
<protein>
    <submittedName>
        <fullName evidence="7">C-type cytochrome</fullName>
    </submittedName>
</protein>
<accession>A0ABV5GQN3</accession>
<organism evidence="7 8">
    <name type="scientific">Flavobacterium jumunjinense</name>
    <dbReference type="NCBI Taxonomy" id="998845"/>
    <lineage>
        <taxon>Bacteria</taxon>
        <taxon>Pseudomonadati</taxon>
        <taxon>Bacteroidota</taxon>
        <taxon>Flavobacteriia</taxon>
        <taxon>Flavobacteriales</taxon>
        <taxon>Flavobacteriaceae</taxon>
        <taxon>Flavobacterium</taxon>
    </lineage>
</organism>
<evidence type="ECO:0000313" key="7">
    <source>
        <dbReference type="EMBL" id="MFB9097646.1"/>
    </source>
</evidence>
<dbReference type="Pfam" id="PF00034">
    <property type="entry name" value="Cytochrom_C"/>
    <property type="match status" value="1"/>
</dbReference>
<gene>
    <name evidence="7" type="ORF">ACFFVF_14080</name>
</gene>
<keyword evidence="3 4" id="KW-0408">Iron</keyword>
<reference evidence="7 8" key="1">
    <citation type="submission" date="2024-09" db="EMBL/GenBank/DDBJ databases">
        <authorList>
            <person name="Sun Q."/>
            <person name="Mori K."/>
        </authorList>
    </citation>
    <scope>NUCLEOTIDE SEQUENCE [LARGE SCALE GENOMIC DNA]</scope>
    <source>
        <strain evidence="7 8">CECT 7955</strain>
    </source>
</reference>
<dbReference type="RefSeq" id="WP_236455275.1">
    <property type="nucleotide sequence ID" value="NZ_CBCSGE010000004.1"/>
</dbReference>
<keyword evidence="2 4" id="KW-0479">Metal-binding</keyword>
<comment type="caution">
    <text evidence="7">The sequence shown here is derived from an EMBL/GenBank/DDBJ whole genome shotgun (WGS) entry which is preliminary data.</text>
</comment>
<evidence type="ECO:0000256" key="1">
    <source>
        <dbReference type="ARBA" id="ARBA00022617"/>
    </source>
</evidence>
<dbReference type="Gene3D" id="1.10.760.10">
    <property type="entry name" value="Cytochrome c-like domain"/>
    <property type="match status" value="1"/>
</dbReference>
<dbReference type="SUPFAM" id="SSF46626">
    <property type="entry name" value="Cytochrome c"/>
    <property type="match status" value="1"/>
</dbReference>
<dbReference type="PANTHER" id="PTHR35008">
    <property type="entry name" value="BLL4482 PROTEIN-RELATED"/>
    <property type="match status" value="1"/>
</dbReference>
<dbReference type="Proteomes" id="UP001589607">
    <property type="component" value="Unassembled WGS sequence"/>
</dbReference>
<evidence type="ECO:0000256" key="4">
    <source>
        <dbReference type="PROSITE-ProRule" id="PRU00433"/>
    </source>
</evidence>
<name>A0ABV5GQN3_9FLAO</name>
<feature type="chain" id="PRO_5046358275" evidence="5">
    <location>
        <begin position="23"/>
        <end position="144"/>
    </location>
</feature>
<evidence type="ECO:0000256" key="5">
    <source>
        <dbReference type="SAM" id="SignalP"/>
    </source>
</evidence>
<dbReference type="PANTHER" id="PTHR35008:SF8">
    <property type="entry name" value="ALCOHOL DEHYDROGENASE CYTOCHROME C SUBUNIT"/>
    <property type="match status" value="1"/>
</dbReference>
<dbReference type="PROSITE" id="PS51007">
    <property type="entry name" value="CYTC"/>
    <property type="match status" value="1"/>
</dbReference>
<feature type="domain" description="Cytochrome c" evidence="6">
    <location>
        <begin position="36"/>
        <end position="125"/>
    </location>
</feature>
<sequence length="144" mass="16530">MKKVIASFLFILLCYFSFSSFSSYENEKYTKTTELQDVNNGKKLYEKSCIMCHKASGEGYGTSFPPLAKSDFLNADTDRAIRIVIYGIQEPIVVNGKKYENFMIPHKDFSDQDVADVLTYVYSNWGNNKTKVTAEMVKKQRTKK</sequence>
<evidence type="ECO:0000313" key="8">
    <source>
        <dbReference type="Proteomes" id="UP001589607"/>
    </source>
</evidence>